<dbReference type="PROSITE" id="PS50042">
    <property type="entry name" value="CNMP_BINDING_3"/>
    <property type="match status" value="1"/>
</dbReference>
<reference evidence="3 4" key="1">
    <citation type="submission" date="2014-06" db="EMBL/GenBank/DDBJ databases">
        <authorList>
            <person name="Swart Estienne"/>
        </authorList>
    </citation>
    <scope>NUCLEOTIDE SEQUENCE [LARGE SCALE GENOMIC DNA]</scope>
    <source>
        <strain evidence="3 4">130c</strain>
    </source>
</reference>
<feature type="domain" description="Cyclic nucleotide-binding" evidence="2">
    <location>
        <begin position="650"/>
        <end position="738"/>
    </location>
</feature>
<dbReference type="InterPro" id="IPR000595">
    <property type="entry name" value="cNMP-bd_dom"/>
</dbReference>
<dbReference type="InterPro" id="IPR018490">
    <property type="entry name" value="cNMP-bd_dom_sf"/>
</dbReference>
<gene>
    <name evidence="3" type="primary">Contig17792.g18912</name>
    <name evidence="3" type="ORF">STYLEM_1348</name>
</gene>
<accession>A0A077ZR47</accession>
<dbReference type="CDD" id="cd00038">
    <property type="entry name" value="CAP_ED"/>
    <property type="match status" value="1"/>
</dbReference>
<dbReference type="EMBL" id="CCKQ01001290">
    <property type="protein sequence ID" value="CDW72388.1"/>
    <property type="molecule type" value="Genomic_DNA"/>
</dbReference>
<name>A0A077ZR47_STYLE</name>
<sequence length="819" mass="94794">MSQLNPILEDKTAAEEYSNLVNILRGNISYDQVDKVAGKRSNISLSSIQQESSQNINQKENANKSELIEVQAILDRAKLNLLTQKESKSRNGRIQNKESKIQLPLQSQLLPQQSYPTIETYQNEENLPQSKHIPNLSPTKLEVIAPQLTESPEKKQTIPQFKPIKLRDLEYQPSAGAGAFFRRIFCMSNKSKKNENKTTDQKNQITNLKLKQFGRTRSKPQVFSQQVIYEKDRKISNASIPRLSGRQSEQTEKTVQHQKQKIQKIQELDEIENSFIYSVFDLKQEEEKISDCNFFERTLQTQDRSKIAQSKEVPIRSHSKLSSVMTQNPKIDKDIEIAPQTRFKDKKEVKNRESIYEDKKRIQLVEQKAYATLKQESHVINLRILDNKAEIRDREKTDEFSNIFQNSGLQMIQNTPRTGRELREQVINKRQQNRMNFEALLQEINEPLLKSVRGHQRNHTNINVLPNINTPLQNQFKASRNVEAYQVPHKKNKSFLVQAENQIFMNNQKQEQNSKRLTAMNQHRYDNQEPKSSPNSSLSKQNFVTSPNQDQKIQIQKKDSDDSELNNALDKYTRDLQSPGLSNRSTLITNQSNAESKGELEGKLKKLFNATYQQYVRQGGIVVFDMALLNLVQTHPILNKISGPTSKMILENACELQQYKKGSIIYTIGETKQSIYIPVYGQIKIWNQTQELLGKANITQTFGEECICDSTFQNRIDNCSALTECGVICIDKYLYQNLKNEFTKDLFKQFNMLESIFRRNFFSKKHWRTGSKIQKIRFGKKDLDITPNTIENIISNIKTNQLSPLTVKNIKNSGIQFKF</sequence>
<feature type="compositionally biased region" description="Polar residues" evidence="1">
    <location>
        <begin position="530"/>
        <end position="548"/>
    </location>
</feature>
<dbReference type="InterPro" id="IPR014710">
    <property type="entry name" value="RmlC-like_jellyroll"/>
</dbReference>
<evidence type="ECO:0000313" key="3">
    <source>
        <dbReference type="EMBL" id="CDW72388.1"/>
    </source>
</evidence>
<dbReference type="SUPFAM" id="SSF51206">
    <property type="entry name" value="cAMP-binding domain-like"/>
    <property type="match status" value="1"/>
</dbReference>
<dbReference type="AlphaFoldDB" id="A0A077ZR47"/>
<dbReference type="Proteomes" id="UP000039865">
    <property type="component" value="Unassembled WGS sequence"/>
</dbReference>
<dbReference type="InParanoid" id="A0A077ZR47"/>
<evidence type="ECO:0000259" key="2">
    <source>
        <dbReference type="PROSITE" id="PS50042"/>
    </source>
</evidence>
<dbReference type="Gene3D" id="2.60.120.10">
    <property type="entry name" value="Jelly Rolls"/>
    <property type="match status" value="1"/>
</dbReference>
<evidence type="ECO:0000256" key="1">
    <source>
        <dbReference type="SAM" id="MobiDB-lite"/>
    </source>
</evidence>
<dbReference type="Pfam" id="PF00027">
    <property type="entry name" value="cNMP_binding"/>
    <property type="match status" value="1"/>
</dbReference>
<evidence type="ECO:0000313" key="4">
    <source>
        <dbReference type="Proteomes" id="UP000039865"/>
    </source>
</evidence>
<feature type="region of interest" description="Disordered" evidence="1">
    <location>
        <begin position="525"/>
        <end position="594"/>
    </location>
</feature>
<protein>
    <recommendedName>
        <fullName evidence="2">Cyclic nucleotide-binding domain-containing protein</fullName>
    </recommendedName>
</protein>
<feature type="compositionally biased region" description="Polar residues" evidence="1">
    <location>
        <begin position="575"/>
        <end position="594"/>
    </location>
</feature>
<organism evidence="3 4">
    <name type="scientific">Stylonychia lemnae</name>
    <name type="common">Ciliate</name>
    <dbReference type="NCBI Taxonomy" id="5949"/>
    <lineage>
        <taxon>Eukaryota</taxon>
        <taxon>Sar</taxon>
        <taxon>Alveolata</taxon>
        <taxon>Ciliophora</taxon>
        <taxon>Intramacronucleata</taxon>
        <taxon>Spirotrichea</taxon>
        <taxon>Stichotrichia</taxon>
        <taxon>Sporadotrichida</taxon>
        <taxon>Oxytrichidae</taxon>
        <taxon>Stylonychinae</taxon>
        <taxon>Stylonychia</taxon>
    </lineage>
</organism>
<proteinExistence type="predicted"/>
<keyword evidence="4" id="KW-1185">Reference proteome</keyword>